<feature type="domain" description="Fibronectin type-III" evidence="13">
    <location>
        <begin position="345"/>
        <end position="439"/>
    </location>
</feature>
<dbReference type="InterPro" id="IPR003529">
    <property type="entry name" value="Hematopoietin_rcpt_Gp130_CS"/>
</dbReference>
<dbReference type="EMBL" id="MUZQ01000025">
    <property type="protein sequence ID" value="OWK62549.1"/>
    <property type="molecule type" value="Genomic_DNA"/>
</dbReference>
<evidence type="ECO:0000256" key="4">
    <source>
        <dbReference type="ARBA" id="ARBA00022553"/>
    </source>
</evidence>
<keyword evidence="11 14" id="KW-0675">Receptor</keyword>
<dbReference type="Gene3D" id="2.60.40.10">
    <property type="entry name" value="Immunoglobulins"/>
    <property type="match status" value="2"/>
</dbReference>
<dbReference type="GO" id="GO:0004896">
    <property type="term" value="F:cytokine receptor activity"/>
    <property type="evidence" value="ECO:0007669"/>
    <property type="project" value="InterPro"/>
</dbReference>
<accession>A0A218V9B7</accession>
<sequence length="642" mass="72490">MLIQPGDDEDLSSLFFRQEKMKNFLLAAIFLLVRDPCRCTDWDSPFCRQLPDWDNELVCYKELSEDLTCTWLPIPNAANTVNYTVYLKWNQIRKPFQRNTSSPSITIERKNLYIERLATIWIAVNYAHHTCAKGKNISVLPSKAGKCLSPSNINAYQITNELIIKWDLPTAHTPYEVAQSENVLGYFVNVERIPNSCSHLPNHISLKDRKILVNLSMADYRVNISAYNEAGESPQAIYIVPEFSVTDLPGQIHVKSQGTNAIVTWTPEYNPKCFVVDWGTSKENMNMKIITTATGNFTLDNFQPYKLYKIMVHASDVCQCESFIRHEKTFGVTHFYSVEGVPRTGPTNVTILNITKHSVLVKWTEIAAEDRLGFLQGYRISYTDSSRKMSPAVTLNASVTSYHLTGLKEKTTYRVQISGFTNAGEGPLTLSQPFSTPKYGTVEPLCISITQHEFCFMFSLCSLTRFIIQSSVAESKHKKIVPLQETNWKPVSRSLLQALSDNDTTSLFVIEHESKVPVTLDRSTEVGEDKHNTCQSEKPSNNIDMSLRHEEIPAEAVTSEEDTIAMEVSLLSDYASMEFSQKALMSMAVSTPERAAHPHLKMELRSKPAQTVQKVLFASQDYLKQSQVVLLPSGPNFMGRVN</sequence>
<evidence type="ECO:0000256" key="9">
    <source>
        <dbReference type="ARBA" id="ARBA00023136"/>
    </source>
</evidence>
<comment type="similarity">
    <text evidence="2">Belongs to the type I cytokine receptor family. Type 2 subfamily.</text>
</comment>
<keyword evidence="5" id="KW-0812">Transmembrane</keyword>
<proteinExistence type="inferred from homology"/>
<dbReference type="SMART" id="SM00060">
    <property type="entry name" value="FN3"/>
    <property type="match status" value="3"/>
</dbReference>
<evidence type="ECO:0000259" key="13">
    <source>
        <dbReference type="PROSITE" id="PS50853"/>
    </source>
</evidence>
<keyword evidence="6" id="KW-0732">Signal</keyword>
<dbReference type="FunFam" id="2.60.40.10:FF:000028">
    <property type="entry name" value="Neuronal cell adhesion molecule"/>
    <property type="match status" value="1"/>
</dbReference>
<dbReference type="InterPro" id="IPR003961">
    <property type="entry name" value="FN3_dom"/>
</dbReference>
<keyword evidence="8" id="KW-1133">Transmembrane helix</keyword>
<dbReference type="InterPro" id="IPR036116">
    <property type="entry name" value="FN3_sf"/>
</dbReference>
<dbReference type="AlphaFoldDB" id="A0A218V9B7"/>
<dbReference type="SUPFAM" id="SSF49265">
    <property type="entry name" value="Fibronectin type III"/>
    <property type="match status" value="1"/>
</dbReference>
<keyword evidence="9" id="KW-0472">Membrane</keyword>
<dbReference type="PROSITE" id="PS01353">
    <property type="entry name" value="HEMATOPO_REC_L_F2"/>
    <property type="match status" value="1"/>
</dbReference>
<reference evidence="14 15" key="1">
    <citation type="submission" date="2017-05" db="EMBL/GenBank/DDBJ databases">
        <title>Genome of assembly of the Bengalese finch, Lonchura striata domestica.</title>
        <authorList>
            <person name="Colquitt B.M."/>
            <person name="Brainard M.S."/>
        </authorList>
    </citation>
    <scope>NUCLEOTIDE SEQUENCE [LARGE SCALE GENOMIC DNA]</scope>
    <source>
        <strain evidence="14">White83orange57</strain>
    </source>
</reference>
<organism evidence="14 15">
    <name type="scientific">Lonchura striata</name>
    <name type="common">white-rumped munia</name>
    <dbReference type="NCBI Taxonomy" id="40157"/>
    <lineage>
        <taxon>Eukaryota</taxon>
        <taxon>Metazoa</taxon>
        <taxon>Chordata</taxon>
        <taxon>Craniata</taxon>
        <taxon>Vertebrata</taxon>
        <taxon>Euteleostomi</taxon>
        <taxon>Archelosauria</taxon>
        <taxon>Archosauria</taxon>
        <taxon>Dinosauria</taxon>
        <taxon>Saurischia</taxon>
        <taxon>Theropoda</taxon>
        <taxon>Coelurosauria</taxon>
        <taxon>Aves</taxon>
        <taxon>Neognathae</taxon>
        <taxon>Neoaves</taxon>
        <taxon>Telluraves</taxon>
        <taxon>Australaves</taxon>
        <taxon>Passeriformes</taxon>
        <taxon>Passeroidea</taxon>
        <taxon>Estrildidae</taxon>
        <taxon>Estrildinae</taxon>
        <taxon>Lonchura</taxon>
    </lineage>
</organism>
<keyword evidence="10" id="KW-1015">Disulfide bond</keyword>
<dbReference type="Pfam" id="PF00041">
    <property type="entry name" value="fn3"/>
    <property type="match status" value="1"/>
</dbReference>
<gene>
    <name evidence="14" type="primary">IL31RA_0</name>
    <name evidence="14" type="ORF">RLOC_00012652</name>
</gene>
<dbReference type="Proteomes" id="UP000197619">
    <property type="component" value="Unassembled WGS sequence"/>
</dbReference>
<keyword evidence="15" id="KW-1185">Reference proteome</keyword>
<name>A0A218V9B7_9PASE</name>
<dbReference type="GO" id="GO:0019955">
    <property type="term" value="F:cytokine binding"/>
    <property type="evidence" value="ECO:0007669"/>
    <property type="project" value="TreeGrafter"/>
</dbReference>
<evidence type="ECO:0000313" key="14">
    <source>
        <dbReference type="EMBL" id="OWK62549.1"/>
    </source>
</evidence>
<dbReference type="InterPro" id="IPR013783">
    <property type="entry name" value="Ig-like_fold"/>
</dbReference>
<evidence type="ECO:0000256" key="1">
    <source>
        <dbReference type="ARBA" id="ARBA00004251"/>
    </source>
</evidence>
<evidence type="ECO:0000256" key="3">
    <source>
        <dbReference type="ARBA" id="ARBA00022475"/>
    </source>
</evidence>
<keyword evidence="12" id="KW-0325">Glycoprotein</keyword>
<dbReference type="PROSITE" id="PS50853">
    <property type="entry name" value="FN3"/>
    <property type="match status" value="1"/>
</dbReference>
<evidence type="ECO:0000313" key="15">
    <source>
        <dbReference type="Proteomes" id="UP000197619"/>
    </source>
</evidence>
<comment type="subcellular location">
    <subcellularLocation>
        <location evidence="1">Cell membrane</location>
        <topology evidence="1">Single-pass type I membrane protein</topology>
    </subcellularLocation>
</comment>
<dbReference type="CDD" id="cd00063">
    <property type="entry name" value="FN3"/>
    <property type="match status" value="1"/>
</dbReference>
<dbReference type="GO" id="GO:0009897">
    <property type="term" value="C:external side of plasma membrane"/>
    <property type="evidence" value="ECO:0007669"/>
    <property type="project" value="TreeGrafter"/>
</dbReference>
<dbReference type="GO" id="GO:0043235">
    <property type="term" value="C:receptor complex"/>
    <property type="evidence" value="ECO:0007669"/>
    <property type="project" value="TreeGrafter"/>
</dbReference>
<protein>
    <submittedName>
        <fullName evidence="14">Interleukin-31 receptor subunit alpha</fullName>
    </submittedName>
</protein>
<comment type="caution">
    <text evidence="14">The sequence shown here is derived from an EMBL/GenBank/DDBJ whole genome shotgun (WGS) entry which is preliminary data.</text>
</comment>
<evidence type="ECO:0000256" key="8">
    <source>
        <dbReference type="ARBA" id="ARBA00022989"/>
    </source>
</evidence>
<keyword evidence="7" id="KW-0677">Repeat</keyword>
<evidence type="ECO:0000256" key="11">
    <source>
        <dbReference type="ARBA" id="ARBA00023170"/>
    </source>
</evidence>
<keyword evidence="4" id="KW-0597">Phosphoprotein</keyword>
<evidence type="ECO:0000256" key="12">
    <source>
        <dbReference type="ARBA" id="ARBA00023180"/>
    </source>
</evidence>
<evidence type="ECO:0000256" key="6">
    <source>
        <dbReference type="ARBA" id="ARBA00022729"/>
    </source>
</evidence>
<keyword evidence="3" id="KW-1003">Cell membrane</keyword>
<dbReference type="InterPro" id="IPR050379">
    <property type="entry name" value="Type-I_Cytokine_Rcpt"/>
</dbReference>
<evidence type="ECO:0000256" key="2">
    <source>
        <dbReference type="ARBA" id="ARBA00008921"/>
    </source>
</evidence>
<dbReference type="PANTHER" id="PTHR23036:SF194">
    <property type="entry name" value="FIBRONECTIN TYPE-III DOMAIN-CONTAINING PROTEIN"/>
    <property type="match status" value="1"/>
</dbReference>
<evidence type="ECO:0000256" key="7">
    <source>
        <dbReference type="ARBA" id="ARBA00022737"/>
    </source>
</evidence>
<evidence type="ECO:0000256" key="10">
    <source>
        <dbReference type="ARBA" id="ARBA00023157"/>
    </source>
</evidence>
<dbReference type="PANTHER" id="PTHR23036">
    <property type="entry name" value="CYTOKINE RECEPTOR"/>
    <property type="match status" value="1"/>
</dbReference>
<evidence type="ECO:0000256" key="5">
    <source>
        <dbReference type="ARBA" id="ARBA00022692"/>
    </source>
</evidence>